<keyword evidence="3 5" id="KW-1133">Transmembrane helix</keyword>
<dbReference type="InParanoid" id="A8WXG3"/>
<evidence type="ECO:0000256" key="4">
    <source>
        <dbReference type="ARBA" id="ARBA00023136"/>
    </source>
</evidence>
<dbReference type="EMBL" id="HE601251">
    <property type="protein sequence ID" value="CAP25110.2"/>
    <property type="molecule type" value="Genomic_DNA"/>
</dbReference>
<dbReference type="HOGENOM" id="CLU_1435634_0_0_1"/>
<dbReference type="AlphaFoldDB" id="A8WXG3"/>
<protein>
    <submittedName>
        <fullName evidence="8">Protein CBG04403</fullName>
    </submittedName>
</protein>
<evidence type="ECO:0000313" key="10">
    <source>
        <dbReference type="WormBase" id="CBG04403"/>
    </source>
</evidence>
<evidence type="ECO:0000256" key="2">
    <source>
        <dbReference type="ARBA" id="ARBA00022692"/>
    </source>
</evidence>
<evidence type="ECO:0000256" key="6">
    <source>
        <dbReference type="SAM" id="SignalP"/>
    </source>
</evidence>
<dbReference type="Pfam" id="PF07738">
    <property type="entry name" value="Sad1_UNC"/>
    <property type="match status" value="1"/>
</dbReference>
<comment type="subcellular location">
    <subcellularLocation>
        <location evidence="1">Membrane</location>
    </subcellularLocation>
</comment>
<dbReference type="Proteomes" id="UP000008549">
    <property type="component" value="Unassembled WGS sequence"/>
</dbReference>
<dbReference type="Gene3D" id="2.60.120.260">
    <property type="entry name" value="Galactose-binding domain-like"/>
    <property type="match status" value="1"/>
</dbReference>
<dbReference type="GeneID" id="8576395"/>
<dbReference type="RefSeq" id="XP_045092666.1">
    <property type="nucleotide sequence ID" value="XM_045235986.1"/>
</dbReference>
<reference evidence="8 9" key="2">
    <citation type="journal article" date="2011" name="PLoS Genet.">
        <title>Caenorhabditis briggsae recombinant inbred line genotypes reveal inter-strain incompatibility and the evolution of recombination.</title>
        <authorList>
            <person name="Ross J.A."/>
            <person name="Koboldt D.C."/>
            <person name="Staisch J.E."/>
            <person name="Chamberlin H.M."/>
            <person name="Gupta B.P."/>
            <person name="Miller R.D."/>
            <person name="Baird S.E."/>
            <person name="Haag E.S."/>
        </authorList>
    </citation>
    <scope>NUCLEOTIDE SEQUENCE [LARGE SCALE GENOMIC DNA]</scope>
    <source>
        <strain evidence="8 9">AF16</strain>
    </source>
</reference>
<name>A8WXG3_CAEBR</name>
<dbReference type="InterPro" id="IPR012919">
    <property type="entry name" value="SUN_dom"/>
</dbReference>
<evidence type="ECO:0000259" key="7">
    <source>
        <dbReference type="Pfam" id="PF07738"/>
    </source>
</evidence>
<evidence type="ECO:0000256" key="5">
    <source>
        <dbReference type="SAM" id="Phobius"/>
    </source>
</evidence>
<accession>A8WXG3</accession>
<organism evidence="8 9">
    <name type="scientific">Caenorhabditis briggsae</name>
    <dbReference type="NCBI Taxonomy" id="6238"/>
    <lineage>
        <taxon>Eukaryota</taxon>
        <taxon>Metazoa</taxon>
        <taxon>Ecdysozoa</taxon>
        <taxon>Nematoda</taxon>
        <taxon>Chromadorea</taxon>
        <taxon>Rhabditida</taxon>
        <taxon>Rhabditina</taxon>
        <taxon>Rhabditomorpha</taxon>
        <taxon>Rhabditoidea</taxon>
        <taxon>Rhabditidae</taxon>
        <taxon>Peloderinae</taxon>
        <taxon>Caenorhabditis</taxon>
    </lineage>
</organism>
<evidence type="ECO:0000313" key="9">
    <source>
        <dbReference type="Proteomes" id="UP000008549"/>
    </source>
</evidence>
<keyword evidence="9" id="KW-1185">Reference proteome</keyword>
<reference evidence="8 9" key="1">
    <citation type="journal article" date="2003" name="PLoS Biol.">
        <title>The genome sequence of Caenorhabditis briggsae: a platform for comparative genomics.</title>
        <authorList>
            <person name="Stein L.D."/>
            <person name="Bao Z."/>
            <person name="Blasiar D."/>
            <person name="Blumenthal T."/>
            <person name="Brent M.R."/>
            <person name="Chen N."/>
            <person name="Chinwalla A."/>
            <person name="Clarke L."/>
            <person name="Clee C."/>
            <person name="Coghlan A."/>
            <person name="Coulson A."/>
            <person name="D'Eustachio P."/>
            <person name="Fitch D.H."/>
            <person name="Fulton L.A."/>
            <person name="Fulton R.E."/>
            <person name="Griffiths-Jones S."/>
            <person name="Harris T.W."/>
            <person name="Hillier L.W."/>
            <person name="Kamath R."/>
            <person name="Kuwabara P.E."/>
            <person name="Mardis E.R."/>
            <person name="Marra M.A."/>
            <person name="Miner T.L."/>
            <person name="Minx P."/>
            <person name="Mullikin J.C."/>
            <person name="Plumb R.W."/>
            <person name="Rogers J."/>
            <person name="Schein J.E."/>
            <person name="Sohrmann M."/>
            <person name="Spieth J."/>
            <person name="Stajich J.E."/>
            <person name="Wei C."/>
            <person name="Willey D."/>
            <person name="Wilson R.K."/>
            <person name="Durbin R."/>
            <person name="Waterston R.H."/>
        </authorList>
    </citation>
    <scope>NUCLEOTIDE SEQUENCE [LARGE SCALE GENOMIC DNA]</scope>
    <source>
        <strain evidence="8 9">AF16</strain>
    </source>
</reference>
<keyword evidence="4 5" id="KW-0472">Membrane</keyword>
<feature type="domain" description="SUN" evidence="7">
    <location>
        <begin position="34"/>
        <end position="121"/>
    </location>
</feature>
<feature type="chain" id="PRO_5002729644" evidence="6">
    <location>
        <begin position="21"/>
        <end position="189"/>
    </location>
</feature>
<dbReference type="GO" id="GO:0016020">
    <property type="term" value="C:membrane"/>
    <property type="evidence" value="ECO:0007669"/>
    <property type="project" value="UniProtKB-SubCell"/>
</dbReference>
<dbReference type="PANTHER" id="PTHR12911">
    <property type="entry name" value="SAD1/UNC-84-LIKE PROTEIN-RELATED"/>
    <property type="match status" value="1"/>
</dbReference>
<proteinExistence type="predicted"/>
<gene>
    <name evidence="8 10" type="ORF">CBG04403</name>
    <name evidence="8" type="ORF">CBG_04403</name>
</gene>
<feature type="signal peptide" evidence="6">
    <location>
        <begin position="1"/>
        <end position="20"/>
    </location>
</feature>
<dbReference type="CTD" id="8576395"/>
<evidence type="ECO:0000313" key="8">
    <source>
        <dbReference type="EMBL" id="CAP25110.2"/>
    </source>
</evidence>
<evidence type="ECO:0000256" key="1">
    <source>
        <dbReference type="ARBA" id="ARBA00004370"/>
    </source>
</evidence>
<dbReference type="eggNOG" id="KOG2687">
    <property type="taxonomic scope" value="Eukaryota"/>
</dbReference>
<dbReference type="WormBase" id="CBG04403">
    <property type="protein sequence ID" value="CBP47373"/>
    <property type="gene ID" value="WBGene00027079"/>
</dbReference>
<dbReference type="InterPro" id="IPR045119">
    <property type="entry name" value="SUN1-5"/>
</dbReference>
<keyword evidence="2 5" id="KW-0812">Transmembrane</keyword>
<dbReference type="STRING" id="6238.A8WXG3"/>
<dbReference type="KEGG" id="cbr:CBG_04403"/>
<sequence>MIKLILFYLIVFNHQQINHCAQMMRIQCSLLIWSSLSNQHSKWHGTIPNGAPKTYDVVACFDYYCKSWRPLVSNCKYSQNKSNEIEQVCNIHLLNVPLIRTVQFRFRENYGDTKMTCVNLLYHNSYSTYFLRKKSCTVLYENDRCSECPECCQECLISDYNGETLLFIFSSAILIFMIFGVFAILMSVA</sequence>
<keyword evidence="6" id="KW-0732">Signal</keyword>
<evidence type="ECO:0000256" key="3">
    <source>
        <dbReference type="ARBA" id="ARBA00022989"/>
    </source>
</evidence>
<feature type="transmembrane region" description="Helical" evidence="5">
    <location>
        <begin position="165"/>
        <end position="188"/>
    </location>
</feature>
<dbReference type="PANTHER" id="PTHR12911:SF2">
    <property type="entry name" value="SUN DOMAIN-CONTAINING PROTEIN 1"/>
    <property type="match status" value="1"/>
</dbReference>